<sequence>MSYTQIPQSPPAYGETDAPRTSGDNIPDDFKYSANVASCELPIRQMFLRKVYALLSIQVLLTVIVGYVIRSNSAIQNWCMNNMWLYIVSIVGVFGFMIATYWKARSYPTNLILLTGFTVCEAYGLGLACSFVKSGILSQALLITFAIFMGLTLFAFQTKYDFTSWQGVLGMALWALIAWGFISMFFPIETKGVAMVYSGIGAIVFSGYVVVDTQIIMKTATLDDEIVASVTLYLDIINLFLFVLRFLQSRDD</sequence>
<gene>
    <name evidence="7" type="ORF">A9F13_01g03553</name>
</gene>
<dbReference type="GO" id="GO:0016020">
    <property type="term" value="C:membrane"/>
    <property type="evidence" value="ECO:0007669"/>
    <property type="project" value="UniProtKB-SubCell"/>
</dbReference>
<dbReference type="PANTHER" id="PTHR23291">
    <property type="entry name" value="BAX INHIBITOR-RELATED"/>
    <property type="match status" value="1"/>
</dbReference>
<feature type="transmembrane region" description="Helical" evidence="5">
    <location>
        <begin position="111"/>
        <end position="130"/>
    </location>
</feature>
<accession>A0AA91Q588</accession>
<evidence type="ECO:0000313" key="7">
    <source>
        <dbReference type="EMBL" id="OVF10918.1"/>
    </source>
</evidence>
<evidence type="ECO:0000313" key="8">
    <source>
        <dbReference type="Proteomes" id="UP000195602"/>
    </source>
</evidence>
<evidence type="ECO:0000256" key="5">
    <source>
        <dbReference type="RuleBase" id="RU004379"/>
    </source>
</evidence>
<evidence type="ECO:0000256" key="3">
    <source>
        <dbReference type="ARBA" id="ARBA00022989"/>
    </source>
</evidence>
<comment type="similarity">
    <text evidence="5">Belongs to the BI1 family.</text>
</comment>
<feature type="transmembrane region" description="Helical" evidence="5">
    <location>
        <begin position="226"/>
        <end position="247"/>
    </location>
</feature>
<evidence type="ECO:0000256" key="6">
    <source>
        <dbReference type="SAM" id="MobiDB-lite"/>
    </source>
</evidence>
<organism evidence="7 8">
    <name type="scientific">Clavispora lusitaniae</name>
    <name type="common">Candida lusitaniae</name>
    <dbReference type="NCBI Taxonomy" id="36911"/>
    <lineage>
        <taxon>Eukaryota</taxon>
        <taxon>Fungi</taxon>
        <taxon>Dikarya</taxon>
        <taxon>Ascomycota</taxon>
        <taxon>Saccharomycotina</taxon>
        <taxon>Pichiomycetes</taxon>
        <taxon>Metschnikowiaceae</taxon>
        <taxon>Clavispora</taxon>
    </lineage>
</organism>
<keyword evidence="2 5" id="KW-0812">Transmembrane</keyword>
<evidence type="ECO:0000256" key="2">
    <source>
        <dbReference type="ARBA" id="ARBA00022692"/>
    </source>
</evidence>
<feature type="transmembrane region" description="Helical" evidence="5">
    <location>
        <begin position="51"/>
        <end position="69"/>
    </location>
</feature>
<feature type="transmembrane region" description="Helical" evidence="5">
    <location>
        <begin position="136"/>
        <end position="156"/>
    </location>
</feature>
<name>A0AA91Q588_CLALS</name>
<feature type="transmembrane region" description="Helical" evidence="5">
    <location>
        <begin position="168"/>
        <end position="188"/>
    </location>
</feature>
<dbReference type="InterPro" id="IPR006214">
    <property type="entry name" value="Bax_inhibitor_1-related"/>
</dbReference>
<feature type="transmembrane region" description="Helical" evidence="5">
    <location>
        <begin position="84"/>
        <end position="104"/>
    </location>
</feature>
<keyword evidence="3 5" id="KW-1133">Transmembrane helix</keyword>
<keyword evidence="4 5" id="KW-0472">Membrane</keyword>
<dbReference type="Proteomes" id="UP000195602">
    <property type="component" value="Unassembled WGS sequence"/>
</dbReference>
<dbReference type="PANTHER" id="PTHR23291:SF50">
    <property type="entry name" value="PROTEIN LIFEGUARD 4"/>
    <property type="match status" value="1"/>
</dbReference>
<evidence type="ECO:0000256" key="1">
    <source>
        <dbReference type="ARBA" id="ARBA00004141"/>
    </source>
</evidence>
<dbReference type="Pfam" id="PF01027">
    <property type="entry name" value="Bax1-I"/>
    <property type="match status" value="1"/>
</dbReference>
<dbReference type="CDD" id="cd10429">
    <property type="entry name" value="GAAP_like"/>
    <property type="match status" value="1"/>
</dbReference>
<dbReference type="KEGG" id="clus:A9F13_01g03553"/>
<dbReference type="OMA" id="FGVMSLY"/>
<proteinExistence type="inferred from homology"/>
<evidence type="ECO:0000256" key="4">
    <source>
        <dbReference type="ARBA" id="ARBA00023136"/>
    </source>
</evidence>
<reference evidence="7 8" key="1">
    <citation type="submission" date="2017-04" db="EMBL/GenBank/DDBJ databases">
        <title>Draft genome of the yeast Clavispora lusitaniae type strain CBS 6936.</title>
        <authorList>
            <person name="Durrens P."/>
            <person name="Klopp C."/>
            <person name="Biteau N."/>
            <person name="Fitton-Ouhabi V."/>
            <person name="Dementhon K."/>
            <person name="Accoceberry I."/>
            <person name="Sherman D.J."/>
            <person name="Noel T."/>
        </authorList>
    </citation>
    <scope>NUCLEOTIDE SEQUENCE [LARGE SCALE GENOMIC DNA]</scope>
    <source>
        <strain evidence="7 8">CBS 6936</strain>
    </source>
</reference>
<protein>
    <recommendedName>
        <fullName evidence="9">Bax inhibitor</fullName>
    </recommendedName>
</protein>
<dbReference type="AlphaFoldDB" id="A0AA91Q588"/>
<comment type="caution">
    <text evidence="7">The sequence shown here is derived from an EMBL/GenBank/DDBJ whole genome shotgun (WGS) entry which is preliminary data.</text>
</comment>
<comment type="subcellular location">
    <subcellularLocation>
        <location evidence="1">Membrane</location>
        <topology evidence="1">Multi-pass membrane protein</topology>
    </subcellularLocation>
</comment>
<feature type="region of interest" description="Disordered" evidence="6">
    <location>
        <begin position="1"/>
        <end position="21"/>
    </location>
</feature>
<dbReference type="EMBL" id="LYUB02000001">
    <property type="protein sequence ID" value="OVF10918.1"/>
    <property type="molecule type" value="Genomic_DNA"/>
</dbReference>
<feature type="transmembrane region" description="Helical" evidence="5">
    <location>
        <begin position="194"/>
        <end position="214"/>
    </location>
</feature>
<evidence type="ECO:0008006" key="9">
    <source>
        <dbReference type="Google" id="ProtNLM"/>
    </source>
</evidence>